<dbReference type="GO" id="GO:0000978">
    <property type="term" value="F:RNA polymerase II cis-regulatory region sequence-specific DNA binding"/>
    <property type="evidence" value="ECO:0007669"/>
    <property type="project" value="TreeGrafter"/>
</dbReference>
<proteinExistence type="predicted"/>
<evidence type="ECO:0000313" key="7">
    <source>
        <dbReference type="EMBL" id="CAG8113085.1"/>
    </source>
</evidence>
<evidence type="ECO:0000256" key="4">
    <source>
        <dbReference type="PROSITE-ProRule" id="PRU00267"/>
    </source>
</evidence>
<comment type="caution">
    <text evidence="7">The sequence shown here is derived from an EMBL/GenBank/DDBJ whole genome shotgun (WGS) entry which is preliminary data.</text>
</comment>
<evidence type="ECO:0000256" key="1">
    <source>
        <dbReference type="ARBA" id="ARBA00023015"/>
    </source>
</evidence>
<sequence length="303" mass="34583">MMAKTLLDFVGDNERVTPRRSMELLWADAVSHLPQTDGEVLLPRNVVDGMLDMDHLKAMAIRLACMLNKHVDIVLDESIGAYRMFPKQFDAENDENLWANQHDLDLDEHLLISKSIHEAGDSVKMPVRPAKVPRPPNCFILYRQANHHLVKDANPGVSNNEISRILGARWNNETHEVREQFTRLADELKKEHAIKHPDYQYAPRRPSERKRRTPRARASCLPFLQADSHYDEMIDDADFEDRSISIDDNFVTELNEDGLLFGPNGVEPLSAPFTHEECLQMSNDLASGNSLASMEFLPMNTVF</sequence>
<dbReference type="Pfam" id="PF00505">
    <property type="entry name" value="HMG_box"/>
    <property type="match status" value="1"/>
</dbReference>
<dbReference type="OrthoDB" id="531329at2759"/>
<keyword evidence="1" id="KW-0805">Transcription regulation</keyword>
<protein>
    <recommendedName>
        <fullName evidence="6">HMG box domain-containing protein</fullName>
    </recommendedName>
</protein>
<feature type="domain" description="HMG box" evidence="6">
    <location>
        <begin position="132"/>
        <end position="200"/>
    </location>
</feature>
<keyword evidence="4" id="KW-0539">Nucleus</keyword>
<dbReference type="EMBL" id="CAJVNV010000221">
    <property type="protein sequence ID" value="CAG8113085.1"/>
    <property type="molecule type" value="Genomic_DNA"/>
</dbReference>
<dbReference type="SUPFAM" id="SSF47095">
    <property type="entry name" value="HMG-box"/>
    <property type="match status" value="1"/>
</dbReference>
<dbReference type="SMART" id="SM00398">
    <property type="entry name" value="HMG"/>
    <property type="match status" value="1"/>
</dbReference>
<evidence type="ECO:0000313" key="8">
    <source>
        <dbReference type="Proteomes" id="UP001153461"/>
    </source>
</evidence>
<evidence type="ECO:0000256" key="5">
    <source>
        <dbReference type="SAM" id="MobiDB-lite"/>
    </source>
</evidence>
<dbReference type="PANTHER" id="PTHR10270:SF161">
    <property type="entry name" value="SEX-DETERMINING REGION Y PROTEIN"/>
    <property type="match status" value="1"/>
</dbReference>
<dbReference type="FunFam" id="1.10.30.10:FF:000041">
    <property type="entry name" value="HMG box family protein"/>
    <property type="match status" value="1"/>
</dbReference>
<dbReference type="PROSITE" id="PS50118">
    <property type="entry name" value="HMG_BOX_2"/>
    <property type="match status" value="1"/>
</dbReference>
<keyword evidence="2 4" id="KW-0238">DNA-binding</keyword>
<dbReference type="Proteomes" id="UP001153461">
    <property type="component" value="Unassembled WGS sequence"/>
</dbReference>
<evidence type="ECO:0000256" key="3">
    <source>
        <dbReference type="ARBA" id="ARBA00023163"/>
    </source>
</evidence>
<dbReference type="AlphaFoldDB" id="A0A9W4MVL4"/>
<reference evidence="7" key="1">
    <citation type="submission" date="2021-07" db="EMBL/GenBank/DDBJ databases">
        <authorList>
            <person name="Branca A.L. A."/>
        </authorList>
    </citation>
    <scope>NUCLEOTIDE SEQUENCE</scope>
</reference>
<evidence type="ECO:0000259" key="6">
    <source>
        <dbReference type="PROSITE" id="PS50118"/>
    </source>
</evidence>
<dbReference type="InterPro" id="IPR050140">
    <property type="entry name" value="SRY-related_HMG-box_TF-like"/>
</dbReference>
<evidence type="ECO:0000256" key="2">
    <source>
        <dbReference type="ARBA" id="ARBA00023125"/>
    </source>
</evidence>
<dbReference type="Gene3D" id="1.10.30.10">
    <property type="entry name" value="High mobility group box domain"/>
    <property type="match status" value="1"/>
</dbReference>
<dbReference type="CDD" id="cd01389">
    <property type="entry name" value="HMG-box_ROX1-like"/>
    <property type="match status" value="1"/>
</dbReference>
<name>A0A9W4MVL4_PENNA</name>
<keyword evidence="3" id="KW-0804">Transcription</keyword>
<dbReference type="GO" id="GO:0000122">
    <property type="term" value="P:negative regulation of transcription by RNA polymerase II"/>
    <property type="evidence" value="ECO:0007669"/>
    <property type="project" value="TreeGrafter"/>
</dbReference>
<organism evidence="7 8">
    <name type="scientific">Penicillium nalgiovense</name>
    <dbReference type="NCBI Taxonomy" id="60175"/>
    <lineage>
        <taxon>Eukaryota</taxon>
        <taxon>Fungi</taxon>
        <taxon>Dikarya</taxon>
        <taxon>Ascomycota</taxon>
        <taxon>Pezizomycotina</taxon>
        <taxon>Eurotiomycetes</taxon>
        <taxon>Eurotiomycetidae</taxon>
        <taxon>Eurotiales</taxon>
        <taxon>Aspergillaceae</taxon>
        <taxon>Penicillium</taxon>
    </lineage>
</organism>
<dbReference type="GO" id="GO:0001228">
    <property type="term" value="F:DNA-binding transcription activator activity, RNA polymerase II-specific"/>
    <property type="evidence" value="ECO:0007669"/>
    <property type="project" value="TreeGrafter"/>
</dbReference>
<accession>A0A9W4MVL4</accession>
<feature type="region of interest" description="Disordered" evidence="5">
    <location>
        <begin position="194"/>
        <end position="216"/>
    </location>
</feature>
<dbReference type="GO" id="GO:0005634">
    <property type="term" value="C:nucleus"/>
    <property type="evidence" value="ECO:0007669"/>
    <property type="project" value="UniProtKB-UniRule"/>
</dbReference>
<dbReference type="InterPro" id="IPR036910">
    <property type="entry name" value="HMG_box_dom_sf"/>
</dbReference>
<dbReference type="InterPro" id="IPR009071">
    <property type="entry name" value="HMG_box_dom"/>
</dbReference>
<dbReference type="GO" id="GO:0030154">
    <property type="term" value="P:cell differentiation"/>
    <property type="evidence" value="ECO:0007669"/>
    <property type="project" value="TreeGrafter"/>
</dbReference>
<feature type="DNA-binding region" description="HMG box" evidence="4">
    <location>
        <begin position="132"/>
        <end position="200"/>
    </location>
</feature>
<gene>
    <name evidence="7" type="ORF">PNAL_LOCUS5037</name>
</gene>
<dbReference type="PANTHER" id="PTHR10270">
    <property type="entry name" value="SOX TRANSCRIPTION FACTOR"/>
    <property type="match status" value="1"/>
</dbReference>